<dbReference type="Proteomes" id="UP000717696">
    <property type="component" value="Unassembled WGS sequence"/>
</dbReference>
<keyword evidence="2" id="KW-0812">Transmembrane</keyword>
<feature type="compositionally biased region" description="Polar residues" evidence="1">
    <location>
        <begin position="100"/>
        <end position="115"/>
    </location>
</feature>
<feature type="transmembrane region" description="Helical" evidence="2">
    <location>
        <begin position="16"/>
        <end position="37"/>
    </location>
</feature>
<reference evidence="3" key="1">
    <citation type="journal article" date="2021" name="Nat. Commun.">
        <title>Genetic determinants of endophytism in the Arabidopsis root mycobiome.</title>
        <authorList>
            <person name="Mesny F."/>
            <person name="Miyauchi S."/>
            <person name="Thiergart T."/>
            <person name="Pickel B."/>
            <person name="Atanasova L."/>
            <person name="Karlsson M."/>
            <person name="Huettel B."/>
            <person name="Barry K.W."/>
            <person name="Haridas S."/>
            <person name="Chen C."/>
            <person name="Bauer D."/>
            <person name="Andreopoulos W."/>
            <person name="Pangilinan J."/>
            <person name="LaButti K."/>
            <person name="Riley R."/>
            <person name="Lipzen A."/>
            <person name="Clum A."/>
            <person name="Drula E."/>
            <person name="Henrissat B."/>
            <person name="Kohler A."/>
            <person name="Grigoriev I.V."/>
            <person name="Martin F.M."/>
            <person name="Hacquard S."/>
        </authorList>
    </citation>
    <scope>NUCLEOTIDE SEQUENCE</scope>
    <source>
        <strain evidence="3">MPI-CAGE-AT-0021</strain>
    </source>
</reference>
<dbReference type="AlphaFoldDB" id="A0A9P9ILN1"/>
<evidence type="ECO:0000256" key="1">
    <source>
        <dbReference type="SAM" id="MobiDB-lite"/>
    </source>
</evidence>
<name>A0A9P9ILN1_9HYPO</name>
<protein>
    <submittedName>
        <fullName evidence="3">Uncharacterized protein</fullName>
    </submittedName>
</protein>
<proteinExistence type="predicted"/>
<evidence type="ECO:0000313" key="4">
    <source>
        <dbReference type="Proteomes" id="UP000717696"/>
    </source>
</evidence>
<evidence type="ECO:0000256" key="2">
    <source>
        <dbReference type="SAM" id="Phobius"/>
    </source>
</evidence>
<sequence length="115" mass="13278">MVYSINNEYEAITKQGLVFLLFAGIGATGAIFSWAYLPDIQRRRPDGLLANRTLEELGEGLVRAEAEGQVFTVREKWEWMQIKRKGPRVNEINPPKRRTLYNSPNHSSIKWNKCQ</sequence>
<gene>
    <name evidence="3" type="ORF">B0J13DRAFT_150476</name>
</gene>
<feature type="region of interest" description="Disordered" evidence="1">
    <location>
        <begin position="88"/>
        <end position="115"/>
    </location>
</feature>
<evidence type="ECO:0000313" key="3">
    <source>
        <dbReference type="EMBL" id="KAH7124967.1"/>
    </source>
</evidence>
<keyword evidence="2" id="KW-1133">Transmembrane helix</keyword>
<dbReference type="OrthoDB" id="433512at2759"/>
<dbReference type="EMBL" id="JAGMUU010000024">
    <property type="protein sequence ID" value="KAH7124967.1"/>
    <property type="molecule type" value="Genomic_DNA"/>
</dbReference>
<keyword evidence="2" id="KW-0472">Membrane</keyword>
<keyword evidence="4" id="KW-1185">Reference proteome</keyword>
<organism evidence="3 4">
    <name type="scientific">Dactylonectria estremocensis</name>
    <dbReference type="NCBI Taxonomy" id="1079267"/>
    <lineage>
        <taxon>Eukaryota</taxon>
        <taxon>Fungi</taxon>
        <taxon>Dikarya</taxon>
        <taxon>Ascomycota</taxon>
        <taxon>Pezizomycotina</taxon>
        <taxon>Sordariomycetes</taxon>
        <taxon>Hypocreomycetidae</taxon>
        <taxon>Hypocreales</taxon>
        <taxon>Nectriaceae</taxon>
        <taxon>Dactylonectria</taxon>
    </lineage>
</organism>
<accession>A0A9P9ILN1</accession>
<comment type="caution">
    <text evidence="3">The sequence shown here is derived from an EMBL/GenBank/DDBJ whole genome shotgun (WGS) entry which is preliminary data.</text>
</comment>